<dbReference type="PANTHER" id="PTHR47331:SF5">
    <property type="entry name" value="RIBONUCLEASE H"/>
    <property type="match status" value="1"/>
</dbReference>
<protein>
    <submittedName>
        <fullName evidence="3">Uncharacterized protein LOC106167786</fullName>
    </submittedName>
</protein>
<dbReference type="SUPFAM" id="SSF53098">
    <property type="entry name" value="Ribonuclease H-like"/>
    <property type="match status" value="1"/>
</dbReference>
<gene>
    <name evidence="3" type="primary">LOC106167786</name>
</gene>
<feature type="domain" description="Integrase catalytic" evidence="1">
    <location>
        <begin position="164"/>
        <end position="351"/>
    </location>
</feature>
<dbReference type="GeneID" id="106167786"/>
<dbReference type="InterPro" id="IPR012337">
    <property type="entry name" value="RNaseH-like_sf"/>
</dbReference>
<dbReference type="RefSeq" id="XP_013402109.1">
    <property type="nucleotide sequence ID" value="XM_013546655.1"/>
</dbReference>
<dbReference type="InterPro" id="IPR036397">
    <property type="entry name" value="RNaseH_sf"/>
</dbReference>
<dbReference type="InterPro" id="IPR001584">
    <property type="entry name" value="Integrase_cat-core"/>
</dbReference>
<dbReference type="Pfam" id="PF18701">
    <property type="entry name" value="DUF5641"/>
    <property type="match status" value="1"/>
</dbReference>
<dbReference type="KEGG" id="lak:106167786"/>
<keyword evidence="2" id="KW-1185">Reference proteome</keyword>
<dbReference type="OrthoDB" id="8046937at2759"/>
<dbReference type="Proteomes" id="UP000085678">
    <property type="component" value="Unplaced"/>
</dbReference>
<dbReference type="Gene3D" id="3.30.420.10">
    <property type="entry name" value="Ribonuclease H-like superfamily/Ribonuclease H"/>
    <property type="match status" value="1"/>
</dbReference>
<dbReference type="STRING" id="7574.A0A1S3IX37"/>
<organism evidence="2 3">
    <name type="scientific">Lingula anatina</name>
    <name type="common">Brachiopod</name>
    <name type="synonym">Lingula unguis</name>
    <dbReference type="NCBI Taxonomy" id="7574"/>
    <lineage>
        <taxon>Eukaryota</taxon>
        <taxon>Metazoa</taxon>
        <taxon>Spiralia</taxon>
        <taxon>Lophotrochozoa</taxon>
        <taxon>Brachiopoda</taxon>
        <taxon>Linguliformea</taxon>
        <taxon>Lingulata</taxon>
        <taxon>Lingulida</taxon>
        <taxon>Linguloidea</taxon>
        <taxon>Lingulidae</taxon>
        <taxon>Lingula</taxon>
    </lineage>
</organism>
<dbReference type="PANTHER" id="PTHR47331">
    <property type="entry name" value="PHD-TYPE DOMAIN-CONTAINING PROTEIN"/>
    <property type="match status" value="1"/>
</dbReference>
<dbReference type="Pfam" id="PF17921">
    <property type="entry name" value="Integrase_H2C2"/>
    <property type="match status" value="1"/>
</dbReference>
<dbReference type="PROSITE" id="PS50994">
    <property type="entry name" value="INTEGRASE"/>
    <property type="match status" value="1"/>
</dbReference>
<accession>A0A1S3IX37</accession>
<dbReference type="GO" id="GO:0003676">
    <property type="term" value="F:nucleic acid binding"/>
    <property type="evidence" value="ECO:0007669"/>
    <property type="project" value="InterPro"/>
</dbReference>
<dbReference type="AlphaFoldDB" id="A0A1S3IX37"/>
<dbReference type="InterPro" id="IPR040676">
    <property type="entry name" value="DUF5641"/>
</dbReference>
<dbReference type="InParanoid" id="A0A1S3IX37"/>
<name>A0A1S3IX37_LINAN</name>
<reference evidence="3" key="1">
    <citation type="submission" date="2025-08" db="UniProtKB">
        <authorList>
            <consortium name="RefSeq"/>
        </authorList>
    </citation>
    <scope>IDENTIFICATION</scope>
    <source>
        <tissue evidence="3">Gonads</tissue>
    </source>
</reference>
<sequence>MGRIQRIANGVNGTQPLTIEERRKAEKPIVMLTQREAFPDTFSALDAATTLLKTHQLYPLDLVLEDDLLRDGGRLRKAAFPTPFKHQAILPKNRHVKRLILDYAHTDSQHQGRGMTLNKLHSLGFWIVGGSKVIAKFIGQCVTCRKLRRLTESQKIADLPKDRVEPTPPFTYCGIDCFEPFLVKQGRKEMKRYGLLITCMCSRAIHIELLDDMSTDSFIKALRCFIVTRGAVRQICSDQGSNFIGAINEFQHRVDSNKLATFLTKRQCKFILNAPHASHTGGVWERQIRTVREILNSVLQLCPGRMDDSSLRTVFYEVMSIGNSRPLTVSEINDPKTLEPLTPNHILTAKADILFPPPGNFVREDLFLQKRVQYLLEQFWSRWKKEYISQISLRQKWHEPRHNMRKGDVVLIKDIELPRNQWPLARVVEANADDDGLVRRVKVRTGCSGTLGSSILERNVQKLVLLVENLSVYMCTYITVTLLQ</sequence>
<dbReference type="GO" id="GO:0015074">
    <property type="term" value="P:DNA integration"/>
    <property type="evidence" value="ECO:0007669"/>
    <property type="project" value="InterPro"/>
</dbReference>
<evidence type="ECO:0000313" key="2">
    <source>
        <dbReference type="Proteomes" id="UP000085678"/>
    </source>
</evidence>
<evidence type="ECO:0000313" key="3">
    <source>
        <dbReference type="RefSeq" id="XP_013402109.1"/>
    </source>
</evidence>
<dbReference type="Gene3D" id="1.10.340.70">
    <property type="match status" value="1"/>
</dbReference>
<proteinExistence type="predicted"/>
<dbReference type="InterPro" id="IPR041588">
    <property type="entry name" value="Integrase_H2C2"/>
</dbReference>
<evidence type="ECO:0000259" key="1">
    <source>
        <dbReference type="PROSITE" id="PS50994"/>
    </source>
</evidence>